<dbReference type="EMBL" id="JAIW01000063">
    <property type="protein sequence ID" value="KLE08181.1"/>
    <property type="molecule type" value="Genomic_DNA"/>
</dbReference>
<dbReference type="AlphaFoldDB" id="A0A0G9KP10"/>
<sequence>MDINNLSLLKYKNLSQEEFNQIVDYVASNKIDGTIAIEVLKTIPNLVKLNETYLETTKTIFNSAKDIQLSAIDKISIQNIDKIIGTIESMSKDTSEEFKKECLSSIILLSQKLFEFEKDKNDTTAKINDDNNGLWKKAFMALSLVVVSVGAIAAGIANKGK</sequence>
<dbReference type="PATRIC" id="fig|1447263.3.peg.2014"/>
<organism evidence="2 3">
    <name type="scientific">Aliarcobacter butzleri L355</name>
    <dbReference type="NCBI Taxonomy" id="1447263"/>
    <lineage>
        <taxon>Bacteria</taxon>
        <taxon>Pseudomonadati</taxon>
        <taxon>Campylobacterota</taxon>
        <taxon>Epsilonproteobacteria</taxon>
        <taxon>Campylobacterales</taxon>
        <taxon>Arcobacteraceae</taxon>
        <taxon>Aliarcobacter</taxon>
    </lineage>
</organism>
<protein>
    <submittedName>
        <fullName evidence="2">Uncharacterized protein</fullName>
    </submittedName>
</protein>
<comment type="caution">
    <text evidence="2">The sequence shown here is derived from an EMBL/GenBank/DDBJ whole genome shotgun (WGS) entry which is preliminary data.</text>
</comment>
<feature type="transmembrane region" description="Helical" evidence="1">
    <location>
        <begin position="138"/>
        <end position="157"/>
    </location>
</feature>
<dbReference type="RefSeq" id="WP_046998786.1">
    <property type="nucleotide sequence ID" value="NZ_JAIW01000063.1"/>
</dbReference>
<keyword evidence="1" id="KW-1133">Transmembrane helix</keyword>
<dbReference type="Proteomes" id="UP000035154">
    <property type="component" value="Unassembled WGS sequence"/>
</dbReference>
<evidence type="ECO:0000313" key="2">
    <source>
        <dbReference type="EMBL" id="KLE08181.1"/>
    </source>
</evidence>
<evidence type="ECO:0000313" key="3">
    <source>
        <dbReference type="Proteomes" id="UP000035154"/>
    </source>
</evidence>
<keyword evidence="1" id="KW-0812">Transmembrane</keyword>
<name>A0A0G9KP10_9BACT</name>
<accession>A0A0G9KP10</accession>
<gene>
    <name evidence="2" type="ORF">AF80_10325</name>
</gene>
<evidence type="ECO:0000256" key="1">
    <source>
        <dbReference type="SAM" id="Phobius"/>
    </source>
</evidence>
<reference evidence="2 3" key="1">
    <citation type="submission" date="2014-01" db="EMBL/GenBank/DDBJ databases">
        <title>Development of a Comparative Genomic Fingerprinting Assay for High Resolution Genotyping of Arcobacter butzleri.</title>
        <authorList>
            <person name="Webb A.L."/>
            <person name="Inglis G.D."/>
            <person name="Kruczkiewicz P."/>
            <person name="Selinger L.B."/>
            <person name="Taboada E.N."/>
        </authorList>
    </citation>
    <scope>NUCLEOTIDE SEQUENCE [LARGE SCALE GENOMIC DNA]</scope>
    <source>
        <strain evidence="2 3">L355</strain>
    </source>
</reference>
<keyword evidence="1" id="KW-0472">Membrane</keyword>
<proteinExistence type="predicted"/>